<sequence>MHQFNRGRNRMKTFFDSQFINLLQELFDSDLSSSVVLLVWVWHKYDEIVRIVGQAVIKKIIEFEKKSIPSTSPLSKFIPIIGKMDKILLAQFS</sequence>
<protein>
    <submittedName>
        <fullName evidence="1">Uncharacterized protein</fullName>
    </submittedName>
</protein>
<dbReference type="EMBL" id="PQFF01000373">
    <property type="protein sequence ID" value="RHZ55000.1"/>
    <property type="molecule type" value="Genomic_DNA"/>
</dbReference>
<name>A0A397H3N2_9GLOM</name>
<keyword evidence="2" id="KW-1185">Reference proteome</keyword>
<dbReference type="Proteomes" id="UP000266861">
    <property type="component" value="Unassembled WGS sequence"/>
</dbReference>
<proteinExistence type="predicted"/>
<evidence type="ECO:0000313" key="2">
    <source>
        <dbReference type="Proteomes" id="UP000266861"/>
    </source>
</evidence>
<organism evidence="1 2">
    <name type="scientific">Diversispora epigaea</name>
    <dbReference type="NCBI Taxonomy" id="1348612"/>
    <lineage>
        <taxon>Eukaryota</taxon>
        <taxon>Fungi</taxon>
        <taxon>Fungi incertae sedis</taxon>
        <taxon>Mucoromycota</taxon>
        <taxon>Glomeromycotina</taxon>
        <taxon>Glomeromycetes</taxon>
        <taxon>Diversisporales</taxon>
        <taxon>Diversisporaceae</taxon>
        <taxon>Diversispora</taxon>
    </lineage>
</organism>
<dbReference type="AlphaFoldDB" id="A0A397H3N2"/>
<reference evidence="1 2" key="1">
    <citation type="submission" date="2018-08" db="EMBL/GenBank/DDBJ databases">
        <title>Genome and evolution of the arbuscular mycorrhizal fungus Diversispora epigaea (formerly Glomus versiforme) and its bacterial endosymbionts.</title>
        <authorList>
            <person name="Sun X."/>
            <person name="Fei Z."/>
            <person name="Harrison M."/>
        </authorList>
    </citation>
    <scope>NUCLEOTIDE SEQUENCE [LARGE SCALE GENOMIC DNA]</scope>
    <source>
        <strain evidence="1 2">IT104</strain>
    </source>
</reference>
<accession>A0A397H3N2</accession>
<comment type="caution">
    <text evidence="1">The sequence shown here is derived from an EMBL/GenBank/DDBJ whole genome shotgun (WGS) entry which is preliminary data.</text>
</comment>
<gene>
    <name evidence="1" type="ORF">Glove_421g79</name>
</gene>
<evidence type="ECO:0000313" key="1">
    <source>
        <dbReference type="EMBL" id="RHZ55000.1"/>
    </source>
</evidence>